<evidence type="ECO:0000313" key="1">
    <source>
        <dbReference type="EMBL" id="SFG70025.1"/>
    </source>
</evidence>
<dbReference type="STRING" id="1045558.SAMN05216175_11198"/>
<dbReference type="EMBL" id="FOOU01000011">
    <property type="protein sequence ID" value="SFG70025.1"/>
    <property type="molecule type" value="Genomic_DNA"/>
</dbReference>
<reference evidence="2" key="1">
    <citation type="submission" date="2016-10" db="EMBL/GenBank/DDBJ databases">
        <authorList>
            <person name="Varghese N."/>
            <person name="Submissions S."/>
        </authorList>
    </citation>
    <scope>NUCLEOTIDE SEQUENCE [LARGE SCALE GENOMIC DNA]</scope>
    <source>
        <strain evidence="2">CGMCC 1.10971</strain>
    </source>
</reference>
<dbReference type="GO" id="GO:0016740">
    <property type="term" value="F:transferase activity"/>
    <property type="evidence" value="ECO:0007669"/>
    <property type="project" value="UniProtKB-KW"/>
</dbReference>
<dbReference type="AlphaFoldDB" id="A0A1I2TYQ2"/>
<keyword evidence="1" id="KW-0808">Transferase</keyword>
<evidence type="ECO:0000313" key="2">
    <source>
        <dbReference type="Proteomes" id="UP000198623"/>
    </source>
</evidence>
<gene>
    <name evidence="1" type="ORF">SAMN05216175_11198</name>
</gene>
<organism evidence="1 2">
    <name type="scientific">Neptunomonas qingdaonensis</name>
    <dbReference type="NCBI Taxonomy" id="1045558"/>
    <lineage>
        <taxon>Bacteria</taxon>
        <taxon>Pseudomonadati</taxon>
        <taxon>Pseudomonadota</taxon>
        <taxon>Gammaproteobacteria</taxon>
        <taxon>Oceanospirillales</taxon>
        <taxon>Oceanospirillaceae</taxon>
        <taxon>Neptunomonas</taxon>
    </lineage>
</organism>
<protein>
    <submittedName>
        <fullName evidence="1">Glycosyltransferase involved in cell wall bisynthesis</fullName>
    </submittedName>
</protein>
<dbReference type="Gene3D" id="3.40.50.2000">
    <property type="entry name" value="Glycogen Phosphorylase B"/>
    <property type="match status" value="1"/>
</dbReference>
<dbReference type="Pfam" id="PF13692">
    <property type="entry name" value="Glyco_trans_1_4"/>
    <property type="match status" value="1"/>
</dbReference>
<name>A0A1I2TYQ2_9GAMM</name>
<dbReference type="Proteomes" id="UP000198623">
    <property type="component" value="Unassembled WGS sequence"/>
</dbReference>
<dbReference type="SUPFAM" id="SSF53756">
    <property type="entry name" value="UDP-Glycosyltransferase/glycogen phosphorylase"/>
    <property type="match status" value="1"/>
</dbReference>
<sequence length="421" mass="47990">MLSFIELFLAQQWQVTFASPAALSEHRADLGALNVDEVAIELNSTSFDDWIKPLQPDIVLFDRFMMEEQFGWRVEKCCPDALRILDSEDLHSLRQARHQLLKQQLRDDQLDIPALSSGSSLPALYQSMTNTDLAQREIAAIYRCDLTLMISDIEIRLLTEHFNVPASQLIHCPFMLPRERPHKPAFIDRQHFISIGNFRHAPNWDAVLWLKQQLWPLIRLQLPHAELHIYGAYPPPKATALHNAKEGFFIKGWVDDAHQVIREARVLLAPLRFGAGIKGKLVDAMRNGTPSVTTSIGTEGMIDPLEVWSGEQANTPVDFAQAAVRLYTDATQWQVSQTVGYQILNKRFDQTIIQARLMERITALLEPEQLTAHRLNNFTGQMLRHHHHKSTKYMAQWIEAKNKQTASEARVAGAIPLDPTH</sequence>
<proteinExistence type="predicted"/>
<keyword evidence="2" id="KW-1185">Reference proteome</keyword>
<accession>A0A1I2TYQ2</accession>